<proteinExistence type="predicted"/>
<reference evidence="1 2" key="1">
    <citation type="journal article" date="2019" name="Nat. Ecol. Evol.">
        <title>Megaphylogeny resolves global patterns of mushroom evolution.</title>
        <authorList>
            <person name="Varga T."/>
            <person name="Krizsan K."/>
            <person name="Foldi C."/>
            <person name="Dima B."/>
            <person name="Sanchez-Garcia M."/>
            <person name="Sanchez-Ramirez S."/>
            <person name="Szollosi G.J."/>
            <person name="Szarkandi J.G."/>
            <person name="Papp V."/>
            <person name="Albert L."/>
            <person name="Andreopoulos W."/>
            <person name="Angelini C."/>
            <person name="Antonin V."/>
            <person name="Barry K.W."/>
            <person name="Bougher N.L."/>
            <person name="Buchanan P."/>
            <person name="Buyck B."/>
            <person name="Bense V."/>
            <person name="Catcheside P."/>
            <person name="Chovatia M."/>
            <person name="Cooper J."/>
            <person name="Damon W."/>
            <person name="Desjardin D."/>
            <person name="Finy P."/>
            <person name="Geml J."/>
            <person name="Haridas S."/>
            <person name="Hughes K."/>
            <person name="Justo A."/>
            <person name="Karasinski D."/>
            <person name="Kautmanova I."/>
            <person name="Kiss B."/>
            <person name="Kocsube S."/>
            <person name="Kotiranta H."/>
            <person name="LaButti K.M."/>
            <person name="Lechner B.E."/>
            <person name="Liimatainen K."/>
            <person name="Lipzen A."/>
            <person name="Lukacs Z."/>
            <person name="Mihaltcheva S."/>
            <person name="Morgado L.N."/>
            <person name="Niskanen T."/>
            <person name="Noordeloos M.E."/>
            <person name="Ohm R.A."/>
            <person name="Ortiz-Santana B."/>
            <person name="Ovrebo C."/>
            <person name="Racz N."/>
            <person name="Riley R."/>
            <person name="Savchenko A."/>
            <person name="Shiryaev A."/>
            <person name="Soop K."/>
            <person name="Spirin V."/>
            <person name="Szebenyi C."/>
            <person name="Tomsovsky M."/>
            <person name="Tulloss R.E."/>
            <person name="Uehling J."/>
            <person name="Grigoriev I.V."/>
            <person name="Vagvolgyi C."/>
            <person name="Papp T."/>
            <person name="Martin F.M."/>
            <person name="Miettinen O."/>
            <person name="Hibbett D.S."/>
            <person name="Nagy L.G."/>
        </authorList>
    </citation>
    <scope>NUCLEOTIDE SEQUENCE [LARGE SCALE GENOMIC DNA]</scope>
    <source>
        <strain evidence="1 2">NL-1719</strain>
    </source>
</reference>
<accession>A0ACD3AXP5</accession>
<protein>
    <submittedName>
        <fullName evidence="1">Uncharacterized protein</fullName>
    </submittedName>
</protein>
<organism evidence="1 2">
    <name type="scientific">Pluteus cervinus</name>
    <dbReference type="NCBI Taxonomy" id="181527"/>
    <lineage>
        <taxon>Eukaryota</taxon>
        <taxon>Fungi</taxon>
        <taxon>Dikarya</taxon>
        <taxon>Basidiomycota</taxon>
        <taxon>Agaricomycotina</taxon>
        <taxon>Agaricomycetes</taxon>
        <taxon>Agaricomycetidae</taxon>
        <taxon>Agaricales</taxon>
        <taxon>Pluteineae</taxon>
        <taxon>Pluteaceae</taxon>
        <taxon>Pluteus</taxon>
    </lineage>
</organism>
<keyword evidence="2" id="KW-1185">Reference proteome</keyword>
<name>A0ACD3AXP5_9AGAR</name>
<dbReference type="EMBL" id="ML208312">
    <property type="protein sequence ID" value="TFK70500.1"/>
    <property type="molecule type" value="Genomic_DNA"/>
</dbReference>
<sequence>MLTVLLFALAILQVQTAPLGPEIAPAVVHTAFFKRQTVCECSGPMERTLVDIIRSCVLTIAACVYRAIHQNIPDPDASWWARQRIRIKITFFALLAPEAVLWWAMRQWLGAKAIADEVNKIKPELKWTRTHGYFAQMGGFGRKDNQKILYPPTFIDLLRSGKISIDDLRLISQKRIQDQSKGDALSKTFITLQTTWFVLECLARIQQKLR</sequence>
<evidence type="ECO:0000313" key="1">
    <source>
        <dbReference type="EMBL" id="TFK70500.1"/>
    </source>
</evidence>
<evidence type="ECO:0000313" key="2">
    <source>
        <dbReference type="Proteomes" id="UP000308600"/>
    </source>
</evidence>
<gene>
    <name evidence="1" type="ORF">BDN72DRAFT_838844</name>
</gene>
<dbReference type="Proteomes" id="UP000308600">
    <property type="component" value="Unassembled WGS sequence"/>
</dbReference>